<dbReference type="Proteomes" id="UP001153714">
    <property type="component" value="Chromosome 11"/>
</dbReference>
<comment type="cofactor">
    <cofactor evidence="1">
        <name>Zn(2+)</name>
        <dbReference type="ChEBI" id="CHEBI:29105"/>
    </cofactor>
</comment>
<dbReference type="GO" id="GO:0000256">
    <property type="term" value="P:allantoin catabolic process"/>
    <property type="evidence" value="ECO:0007669"/>
    <property type="project" value="InterPro"/>
</dbReference>
<dbReference type="InterPro" id="IPR006680">
    <property type="entry name" value="Amidohydro-rel"/>
</dbReference>
<keyword evidence="12" id="KW-1185">Reference proteome</keyword>
<dbReference type="SUPFAM" id="SSF51338">
    <property type="entry name" value="Composite domain of metallo-dependent hydrolases"/>
    <property type="match status" value="1"/>
</dbReference>
<dbReference type="GO" id="GO:0005737">
    <property type="term" value="C:cytoplasm"/>
    <property type="evidence" value="ECO:0007669"/>
    <property type="project" value="TreeGrafter"/>
</dbReference>
<evidence type="ECO:0000259" key="10">
    <source>
        <dbReference type="Pfam" id="PF01979"/>
    </source>
</evidence>
<reference evidence="11" key="2">
    <citation type="submission" date="2022-10" db="EMBL/GenBank/DDBJ databases">
        <authorList>
            <consortium name="ENA_rothamsted_submissions"/>
            <consortium name="culmorum"/>
            <person name="King R."/>
        </authorList>
    </citation>
    <scope>NUCLEOTIDE SEQUENCE</scope>
</reference>
<evidence type="ECO:0000256" key="4">
    <source>
        <dbReference type="ARBA" id="ARBA00011881"/>
    </source>
</evidence>
<evidence type="ECO:0000313" key="12">
    <source>
        <dbReference type="Proteomes" id="UP001153714"/>
    </source>
</evidence>
<dbReference type="GO" id="GO:0004038">
    <property type="term" value="F:allantoinase activity"/>
    <property type="evidence" value="ECO:0007669"/>
    <property type="project" value="UniProtKB-EC"/>
</dbReference>
<dbReference type="SUPFAM" id="SSF51556">
    <property type="entry name" value="Metallo-dependent hydrolases"/>
    <property type="match status" value="1"/>
</dbReference>
<dbReference type="OrthoDB" id="1924787at2759"/>
<dbReference type="InterPro" id="IPR002195">
    <property type="entry name" value="Dihydroorotase_CS"/>
</dbReference>
<evidence type="ECO:0000256" key="6">
    <source>
        <dbReference type="ARBA" id="ARBA00022723"/>
    </source>
</evidence>
<dbReference type="PANTHER" id="PTHR43668:SF2">
    <property type="entry name" value="ALLANTOINASE"/>
    <property type="match status" value="1"/>
</dbReference>
<proteinExistence type="inferred from homology"/>
<organism evidence="11 12">
    <name type="scientific">Diatraea saccharalis</name>
    <name type="common">sugarcane borer</name>
    <dbReference type="NCBI Taxonomy" id="40085"/>
    <lineage>
        <taxon>Eukaryota</taxon>
        <taxon>Metazoa</taxon>
        <taxon>Ecdysozoa</taxon>
        <taxon>Arthropoda</taxon>
        <taxon>Hexapoda</taxon>
        <taxon>Insecta</taxon>
        <taxon>Pterygota</taxon>
        <taxon>Neoptera</taxon>
        <taxon>Endopterygota</taxon>
        <taxon>Lepidoptera</taxon>
        <taxon>Glossata</taxon>
        <taxon>Ditrysia</taxon>
        <taxon>Pyraloidea</taxon>
        <taxon>Crambidae</taxon>
        <taxon>Crambinae</taxon>
        <taxon>Diatraea</taxon>
    </lineage>
</organism>
<comment type="subunit">
    <text evidence="4">Homotetramer.</text>
</comment>
<dbReference type="GO" id="GO:0008270">
    <property type="term" value="F:zinc ion binding"/>
    <property type="evidence" value="ECO:0007669"/>
    <property type="project" value="InterPro"/>
</dbReference>
<dbReference type="EMBL" id="OU893342">
    <property type="protein sequence ID" value="CAG9783698.1"/>
    <property type="molecule type" value="Genomic_DNA"/>
</dbReference>
<evidence type="ECO:0000256" key="3">
    <source>
        <dbReference type="ARBA" id="ARBA00010368"/>
    </source>
</evidence>
<evidence type="ECO:0000256" key="7">
    <source>
        <dbReference type="ARBA" id="ARBA00022801"/>
    </source>
</evidence>
<dbReference type="GO" id="GO:0050897">
    <property type="term" value="F:cobalt ion binding"/>
    <property type="evidence" value="ECO:0007669"/>
    <property type="project" value="InterPro"/>
</dbReference>
<evidence type="ECO:0000313" key="11">
    <source>
        <dbReference type="EMBL" id="CAG9783698.1"/>
    </source>
</evidence>
<accession>A0A9N9W5I0</accession>
<evidence type="ECO:0000256" key="8">
    <source>
        <dbReference type="ARBA" id="ARBA00022833"/>
    </source>
</evidence>
<evidence type="ECO:0000256" key="2">
    <source>
        <dbReference type="ARBA" id="ARBA00004968"/>
    </source>
</evidence>
<evidence type="ECO:0000256" key="5">
    <source>
        <dbReference type="ARBA" id="ARBA00012863"/>
    </source>
</evidence>
<comment type="similarity">
    <text evidence="3">Belongs to the metallo-dependent hydrolases superfamily. Allantoinase family.</text>
</comment>
<dbReference type="EC" id="3.5.2.5" evidence="5"/>
<gene>
    <name evidence="11" type="ORF">DIATSA_LOCUS1855</name>
</gene>
<name>A0A9N9W5I0_9NEOP</name>
<keyword evidence="8" id="KW-0862">Zinc</keyword>
<dbReference type="InterPro" id="IPR050138">
    <property type="entry name" value="DHOase/Allantoinase_Hydrolase"/>
</dbReference>
<evidence type="ECO:0000256" key="9">
    <source>
        <dbReference type="SAM" id="SignalP"/>
    </source>
</evidence>
<feature type="domain" description="Amidohydrolase-related" evidence="10">
    <location>
        <begin position="87"/>
        <end position="471"/>
    </location>
</feature>
<protein>
    <recommendedName>
        <fullName evidence="5">allantoinase</fullName>
        <ecNumber evidence="5">3.5.2.5</ecNumber>
    </recommendedName>
</protein>
<dbReference type="Pfam" id="PF01979">
    <property type="entry name" value="Amidohydro_1"/>
    <property type="match status" value="1"/>
</dbReference>
<evidence type="ECO:0000256" key="1">
    <source>
        <dbReference type="ARBA" id="ARBA00001947"/>
    </source>
</evidence>
<keyword evidence="9" id="KW-0732">Signal</keyword>
<sequence length="496" mass="54185">MALIFVLGLLTIFSSVNCRIIEYVQQPLGKQLFLSRRIVTDSSEFDGGVLVNENGIIEAVLERDVVNSLLTQNLDDLKIIDGGNLALMAGVVDSHVHVNEPGRNPWEGYVTATQAAAAGGVTTIIDMPLNSIPPTTTLKNLKTKAAAAKEEVFVDVGFWGGVVPGNQEELLDLIKAGVVGFKCFLTDSGISEFPMVTRNDLAEAFAVLNGSGTVLAFHAELSENNQGAECSGSDCPDPILYSTYLASRPDEMEIRAVSLVASFLPQTDVHVHIVHVSAEGVVPILEQARDERIKAGYKGWRGGVTAETCHHYLTLSSEMIPPGHSEYKCSPPIRNITNKLKLWEYINDKRLDLVTSDHSPSVAELKGPNFMTAWGGISSMQFDLSLFWTEAKARGHSLSMASHYLSAGPARLAGLQDKKGAIRPGLDADFIFFDPDASFLVTPQVIRYKNKISPYMYRVMTGKVMRTYLRGQLIYADDELIDGPKGKLLLNEGFSY</sequence>
<dbReference type="InterPro" id="IPR011059">
    <property type="entry name" value="Metal-dep_hydrolase_composite"/>
</dbReference>
<dbReference type="InterPro" id="IPR017593">
    <property type="entry name" value="Allantoinase"/>
</dbReference>
<dbReference type="NCBIfam" id="TIGR03178">
    <property type="entry name" value="allantoinase"/>
    <property type="match status" value="1"/>
</dbReference>
<keyword evidence="7" id="KW-0378">Hydrolase</keyword>
<dbReference type="Gene3D" id="3.20.20.140">
    <property type="entry name" value="Metal-dependent hydrolases"/>
    <property type="match status" value="1"/>
</dbReference>
<feature type="signal peptide" evidence="9">
    <location>
        <begin position="1"/>
        <end position="18"/>
    </location>
</feature>
<dbReference type="PANTHER" id="PTHR43668">
    <property type="entry name" value="ALLANTOINASE"/>
    <property type="match status" value="1"/>
</dbReference>
<comment type="pathway">
    <text evidence="2">Nitrogen metabolism; (S)-allantoin degradation; allantoate from (S)-allantoin: step 1/1.</text>
</comment>
<dbReference type="GO" id="GO:0006145">
    <property type="term" value="P:purine nucleobase catabolic process"/>
    <property type="evidence" value="ECO:0007669"/>
    <property type="project" value="TreeGrafter"/>
</dbReference>
<feature type="chain" id="PRO_5040261586" description="allantoinase" evidence="9">
    <location>
        <begin position="19"/>
        <end position="496"/>
    </location>
</feature>
<dbReference type="InterPro" id="IPR032466">
    <property type="entry name" value="Metal_Hydrolase"/>
</dbReference>
<reference evidence="11" key="1">
    <citation type="submission" date="2021-12" db="EMBL/GenBank/DDBJ databases">
        <authorList>
            <person name="King R."/>
        </authorList>
    </citation>
    <scope>NUCLEOTIDE SEQUENCE</scope>
</reference>
<dbReference type="PROSITE" id="PS00482">
    <property type="entry name" value="DIHYDROOROTASE_1"/>
    <property type="match status" value="1"/>
</dbReference>
<dbReference type="AlphaFoldDB" id="A0A9N9W5I0"/>
<keyword evidence="6" id="KW-0479">Metal-binding</keyword>